<evidence type="ECO:0000313" key="5">
    <source>
        <dbReference type="EMBL" id="AYO53570.1"/>
    </source>
</evidence>
<dbReference type="PROSITE" id="PS50043">
    <property type="entry name" value="HTH_LUXR_2"/>
    <property type="match status" value="1"/>
</dbReference>
<name>A0A3G2T094_9GAMM</name>
<evidence type="ECO:0000256" key="3">
    <source>
        <dbReference type="ARBA" id="ARBA00023163"/>
    </source>
</evidence>
<reference evidence="5 6" key="1">
    <citation type="submission" date="2018-10" db="EMBL/GenBank/DDBJ databases">
        <title>The complete genome of Acinetobacter wuhouensis strain WCHAW010062.</title>
        <authorList>
            <person name="Hu Y."/>
            <person name="Long H."/>
            <person name="Feng Y."/>
            <person name="Zong Z."/>
        </authorList>
    </citation>
    <scope>NUCLEOTIDE SEQUENCE [LARGE SCALE GENOMIC DNA]</scope>
    <source>
        <strain evidence="5 6">WCHAW010062</strain>
    </source>
</reference>
<dbReference type="SMART" id="SM00421">
    <property type="entry name" value="HTH_LUXR"/>
    <property type="match status" value="1"/>
</dbReference>
<protein>
    <submittedName>
        <fullName evidence="5">LuxR family transcriptional regulator</fullName>
    </submittedName>
</protein>
<dbReference type="PANTHER" id="PTHR44688:SF16">
    <property type="entry name" value="DNA-BINDING TRANSCRIPTIONAL ACTIVATOR DEVR_DOSR"/>
    <property type="match status" value="1"/>
</dbReference>
<dbReference type="InterPro" id="IPR036388">
    <property type="entry name" value="WH-like_DNA-bd_sf"/>
</dbReference>
<gene>
    <name evidence="5" type="ORF">CDG68_07915</name>
</gene>
<dbReference type="Gene3D" id="1.10.10.10">
    <property type="entry name" value="Winged helix-like DNA-binding domain superfamily/Winged helix DNA-binding domain"/>
    <property type="match status" value="1"/>
</dbReference>
<dbReference type="AlphaFoldDB" id="A0A3G2T094"/>
<dbReference type="InterPro" id="IPR016032">
    <property type="entry name" value="Sig_transdc_resp-reg_C-effctor"/>
</dbReference>
<evidence type="ECO:0000256" key="1">
    <source>
        <dbReference type="ARBA" id="ARBA00023015"/>
    </source>
</evidence>
<organism evidence="5 6">
    <name type="scientific">Acinetobacter wuhouensis</name>
    <dbReference type="NCBI Taxonomy" id="1879050"/>
    <lineage>
        <taxon>Bacteria</taxon>
        <taxon>Pseudomonadati</taxon>
        <taxon>Pseudomonadota</taxon>
        <taxon>Gammaproteobacteria</taxon>
        <taxon>Moraxellales</taxon>
        <taxon>Moraxellaceae</taxon>
        <taxon>Acinetobacter</taxon>
    </lineage>
</organism>
<keyword evidence="1" id="KW-0805">Transcription regulation</keyword>
<proteinExistence type="predicted"/>
<keyword evidence="3" id="KW-0804">Transcription</keyword>
<dbReference type="InterPro" id="IPR000792">
    <property type="entry name" value="Tscrpt_reg_LuxR_C"/>
</dbReference>
<feature type="domain" description="HTH luxR-type" evidence="4">
    <location>
        <begin position="324"/>
        <end position="389"/>
    </location>
</feature>
<dbReference type="GO" id="GO:0006355">
    <property type="term" value="P:regulation of DNA-templated transcription"/>
    <property type="evidence" value="ECO:0007669"/>
    <property type="project" value="InterPro"/>
</dbReference>
<dbReference type="Pfam" id="PF00196">
    <property type="entry name" value="GerE"/>
    <property type="match status" value="1"/>
</dbReference>
<evidence type="ECO:0000256" key="2">
    <source>
        <dbReference type="ARBA" id="ARBA00023125"/>
    </source>
</evidence>
<dbReference type="SUPFAM" id="SSF46894">
    <property type="entry name" value="C-terminal effector domain of the bipartite response regulators"/>
    <property type="match status" value="1"/>
</dbReference>
<sequence length="390" mass="46080">MNLIDIYHNELCDLICRISIDKDGWLNFSKRLLGILDASYVHIQAIDLHYNTVSFSNGHGTYPKEYYASSELNYIRYPIEDDPRWEKFLDPNRKGWYQCHTHVSEDFVQSSDLYQKILLPVGLRYVATHELIWNEKLCVFLSISTTTERKPLNQTELEFLDTLLPHLKRVVMSQKNIYEFSHDNIVGYNLIDLLKQPIILLNLSGQVVHLNQKANFFLQNNKNIKIENNKLVLSACSQNQFIDYLYQVEKTFRYKPEELDQFKNSVFFTKNSNIQFGINLLVSEKEKSFFGIRPLIMLSFTENLILKDENIQPNKIKYVLEHETLKNKYKLSKREIEVCEWFVNGLKLEQISVQMNITLNSVRTYFKNIFHKMECNSQVELMQLLMNLTT</sequence>
<dbReference type="RefSeq" id="WP_087553252.1">
    <property type="nucleotide sequence ID" value="NZ_CP033133.1"/>
</dbReference>
<dbReference type="PANTHER" id="PTHR44688">
    <property type="entry name" value="DNA-BINDING TRANSCRIPTIONAL ACTIVATOR DEVR_DOSR"/>
    <property type="match status" value="1"/>
</dbReference>
<dbReference type="GO" id="GO:0003677">
    <property type="term" value="F:DNA binding"/>
    <property type="evidence" value="ECO:0007669"/>
    <property type="project" value="UniProtKB-KW"/>
</dbReference>
<dbReference type="PRINTS" id="PR00038">
    <property type="entry name" value="HTHLUXR"/>
</dbReference>
<evidence type="ECO:0000259" key="4">
    <source>
        <dbReference type="PROSITE" id="PS50043"/>
    </source>
</evidence>
<dbReference type="Proteomes" id="UP000279962">
    <property type="component" value="Chromosome"/>
</dbReference>
<evidence type="ECO:0000313" key="6">
    <source>
        <dbReference type="Proteomes" id="UP000279962"/>
    </source>
</evidence>
<dbReference type="EMBL" id="CP033133">
    <property type="protein sequence ID" value="AYO53570.1"/>
    <property type="molecule type" value="Genomic_DNA"/>
</dbReference>
<accession>A0A3G2T094</accession>
<keyword evidence="2" id="KW-0238">DNA-binding</keyword>
<dbReference type="CDD" id="cd06170">
    <property type="entry name" value="LuxR_C_like"/>
    <property type="match status" value="1"/>
</dbReference>